<dbReference type="EMBL" id="CABVHB010000012">
    <property type="protein sequence ID" value="VVM76236.1"/>
    <property type="molecule type" value="Genomic_DNA"/>
</dbReference>
<proteinExistence type="predicted"/>
<dbReference type="InterPro" id="IPR035897">
    <property type="entry name" value="Toll_tir_struct_dom_sf"/>
</dbReference>
<reference evidence="3 4" key="1">
    <citation type="submission" date="2019-09" db="EMBL/GenBank/DDBJ databases">
        <authorList>
            <person name="Chandra G."/>
            <person name="Truman W A."/>
        </authorList>
    </citation>
    <scope>NUCLEOTIDE SEQUENCE [LARGE SCALE GENOMIC DNA]</scope>
    <source>
        <strain evidence="3">PS673</strain>
    </source>
</reference>
<feature type="coiled-coil region" evidence="1">
    <location>
        <begin position="181"/>
        <end position="215"/>
    </location>
</feature>
<evidence type="ECO:0000313" key="3">
    <source>
        <dbReference type="EMBL" id="VVM76236.1"/>
    </source>
</evidence>
<evidence type="ECO:0000259" key="2">
    <source>
        <dbReference type="PROSITE" id="PS50104"/>
    </source>
</evidence>
<organism evidence="3 4">
    <name type="scientific">Pseudomonas fluorescens</name>
    <dbReference type="NCBI Taxonomy" id="294"/>
    <lineage>
        <taxon>Bacteria</taxon>
        <taxon>Pseudomonadati</taxon>
        <taxon>Pseudomonadota</taxon>
        <taxon>Gammaproteobacteria</taxon>
        <taxon>Pseudomonadales</taxon>
        <taxon>Pseudomonadaceae</taxon>
        <taxon>Pseudomonas</taxon>
    </lineage>
</organism>
<feature type="domain" description="TIR" evidence="2">
    <location>
        <begin position="1"/>
        <end position="135"/>
    </location>
</feature>
<keyword evidence="1" id="KW-0175">Coiled coil</keyword>
<dbReference type="GO" id="GO:0007165">
    <property type="term" value="P:signal transduction"/>
    <property type="evidence" value="ECO:0007669"/>
    <property type="project" value="InterPro"/>
</dbReference>
<evidence type="ECO:0000313" key="4">
    <source>
        <dbReference type="Proteomes" id="UP000344274"/>
    </source>
</evidence>
<gene>
    <name evidence="3" type="ORF">PS673_02037</name>
</gene>
<protein>
    <recommendedName>
        <fullName evidence="2">TIR domain-containing protein</fullName>
    </recommendedName>
</protein>
<dbReference type="SUPFAM" id="SSF52200">
    <property type="entry name" value="Toll/Interleukin receptor TIR domain"/>
    <property type="match status" value="1"/>
</dbReference>
<dbReference type="PROSITE" id="PS50104">
    <property type="entry name" value="TIR"/>
    <property type="match status" value="1"/>
</dbReference>
<sequence>MAHEIFISHAVKDKVLADAVVDLLQLGLNLDVDTVFCSSSPGLGIPTGVNFVDHIKEKIQSPRAVVALITPNYFASQFCLCELGATWAMSHSLFPLVVSPMKFEDVKGVLTGVQLTALDSAEFLSELRDQLIKTLEVAGGKTARWESKRDAFLKSLPKLLKKLPVPSHISPAAHSKVVDALAESKEYIAELDEQVERLNALVADLTKAKDKKEVAAIKRTHLAESEVLDQHETKVRERLKVLPKCVSFVACKQLGLQEPFRSNHYKDPELDDALHTAKGNDLIEIDDSGYCVLNDRHPKIQRLIESYNVLSHFLESVSDELSAEFAEEHEMTLTLSNQEYWGFSLDERLAKMSF</sequence>
<dbReference type="InterPro" id="IPR000157">
    <property type="entry name" value="TIR_dom"/>
</dbReference>
<dbReference type="Gene3D" id="3.40.50.10140">
    <property type="entry name" value="Toll/interleukin-1 receptor homology (TIR) domain"/>
    <property type="match status" value="1"/>
</dbReference>
<dbReference type="Proteomes" id="UP000344274">
    <property type="component" value="Unassembled WGS sequence"/>
</dbReference>
<evidence type="ECO:0000256" key="1">
    <source>
        <dbReference type="SAM" id="Coils"/>
    </source>
</evidence>
<name>A0A5E6S6D2_PSEFL</name>
<dbReference type="Pfam" id="PF13676">
    <property type="entry name" value="TIR_2"/>
    <property type="match status" value="1"/>
</dbReference>
<accession>A0A5E6S6D2</accession>
<dbReference type="AlphaFoldDB" id="A0A5E6S6D2"/>
<dbReference type="RefSeq" id="WP_191629286.1">
    <property type="nucleotide sequence ID" value="NZ_CABVHB010000012.1"/>
</dbReference>